<sequence length="228" mass="24656">MHVNVSSGATWVELRWTLRHDVAEEELLLTCCEPDQQDACPHQACLNSSARRHLLRPLEPSRAYDVRFFRLRGMALLLRKRFTTAAGKTEPSASNVTYVFLGDGSVLVSWGPGEDCALAASAAGNDSSREGNRGYRVSWAPEGSDGGEDVLQAETIADTRFTLRGLRLSAIYAVEVRALATCGAEDAPRVWTLRIETPHAATTAAENAAEETPPAEASSLPICGERGD</sequence>
<dbReference type="AlphaFoldDB" id="A0AAQ4E8B2"/>
<dbReference type="EMBL" id="JARKHS020020305">
    <property type="protein sequence ID" value="KAK8770979.1"/>
    <property type="molecule type" value="Genomic_DNA"/>
</dbReference>
<dbReference type="InterPro" id="IPR003961">
    <property type="entry name" value="FN3_dom"/>
</dbReference>
<reference evidence="3 4" key="1">
    <citation type="journal article" date="2023" name="Arcadia Sci">
        <title>De novo assembly of a long-read Amblyomma americanum tick genome.</title>
        <authorList>
            <person name="Chou S."/>
            <person name="Poskanzer K.E."/>
            <person name="Rollins M."/>
            <person name="Thuy-Boun P.S."/>
        </authorList>
    </citation>
    <scope>NUCLEOTIDE SEQUENCE [LARGE SCALE GENOMIC DNA]</scope>
    <source>
        <strain evidence="3">F_SG_1</strain>
        <tissue evidence="3">Salivary glands</tissue>
    </source>
</reference>
<dbReference type="Gene3D" id="2.60.40.10">
    <property type="entry name" value="Immunoglobulins"/>
    <property type="match status" value="1"/>
</dbReference>
<dbReference type="SUPFAM" id="SSF49265">
    <property type="entry name" value="Fibronectin type III"/>
    <property type="match status" value="1"/>
</dbReference>
<name>A0AAQ4E8B2_AMBAM</name>
<gene>
    <name evidence="3" type="ORF">V5799_025776</name>
</gene>
<dbReference type="InterPro" id="IPR036116">
    <property type="entry name" value="FN3_sf"/>
</dbReference>
<evidence type="ECO:0000256" key="1">
    <source>
        <dbReference type="SAM" id="MobiDB-lite"/>
    </source>
</evidence>
<protein>
    <recommendedName>
        <fullName evidence="2">Fibronectin type-III domain-containing protein</fullName>
    </recommendedName>
</protein>
<evidence type="ECO:0000313" key="4">
    <source>
        <dbReference type="Proteomes" id="UP001321473"/>
    </source>
</evidence>
<feature type="compositionally biased region" description="Low complexity" evidence="1">
    <location>
        <begin position="205"/>
        <end position="217"/>
    </location>
</feature>
<proteinExistence type="predicted"/>
<feature type="region of interest" description="Disordered" evidence="1">
    <location>
        <begin position="205"/>
        <end position="228"/>
    </location>
</feature>
<dbReference type="Proteomes" id="UP001321473">
    <property type="component" value="Unassembled WGS sequence"/>
</dbReference>
<evidence type="ECO:0000259" key="2">
    <source>
        <dbReference type="PROSITE" id="PS50853"/>
    </source>
</evidence>
<organism evidence="3 4">
    <name type="scientific">Amblyomma americanum</name>
    <name type="common">Lone star tick</name>
    <dbReference type="NCBI Taxonomy" id="6943"/>
    <lineage>
        <taxon>Eukaryota</taxon>
        <taxon>Metazoa</taxon>
        <taxon>Ecdysozoa</taxon>
        <taxon>Arthropoda</taxon>
        <taxon>Chelicerata</taxon>
        <taxon>Arachnida</taxon>
        <taxon>Acari</taxon>
        <taxon>Parasitiformes</taxon>
        <taxon>Ixodida</taxon>
        <taxon>Ixodoidea</taxon>
        <taxon>Ixodidae</taxon>
        <taxon>Amblyomminae</taxon>
        <taxon>Amblyomma</taxon>
    </lineage>
</organism>
<dbReference type="InterPro" id="IPR013783">
    <property type="entry name" value="Ig-like_fold"/>
</dbReference>
<dbReference type="CDD" id="cd00063">
    <property type="entry name" value="FN3"/>
    <property type="match status" value="1"/>
</dbReference>
<comment type="caution">
    <text evidence="3">The sequence shown here is derived from an EMBL/GenBank/DDBJ whole genome shotgun (WGS) entry which is preliminary data.</text>
</comment>
<accession>A0AAQ4E8B2</accession>
<evidence type="ECO:0000313" key="3">
    <source>
        <dbReference type="EMBL" id="KAK8770979.1"/>
    </source>
</evidence>
<keyword evidence="4" id="KW-1185">Reference proteome</keyword>
<feature type="domain" description="Fibronectin type-III" evidence="2">
    <location>
        <begin position="90"/>
        <end position="200"/>
    </location>
</feature>
<dbReference type="PROSITE" id="PS50853">
    <property type="entry name" value="FN3"/>
    <property type="match status" value="1"/>
</dbReference>